<dbReference type="InterPro" id="IPR051167">
    <property type="entry name" value="Prolyl_oligopep/macrocyclase"/>
</dbReference>
<evidence type="ECO:0000256" key="5">
    <source>
        <dbReference type="ARBA" id="ARBA00022801"/>
    </source>
</evidence>
<evidence type="ECO:0000256" key="1">
    <source>
        <dbReference type="ARBA" id="ARBA00001070"/>
    </source>
</evidence>
<dbReference type="PANTHER" id="PTHR42881:SF2">
    <property type="entry name" value="PROLYL ENDOPEPTIDASE"/>
    <property type="match status" value="1"/>
</dbReference>
<dbReference type="EC" id="3.4.21.26" evidence="3"/>
<dbReference type="PROSITE" id="PS00708">
    <property type="entry name" value="PRO_ENDOPEP_SER"/>
    <property type="match status" value="1"/>
</dbReference>
<dbReference type="FunFam" id="2.130.10.120:FF:000001">
    <property type="entry name" value="Prolyl endopeptidase"/>
    <property type="match status" value="1"/>
</dbReference>
<comment type="similarity">
    <text evidence="2">Belongs to the peptidase S9A family.</text>
</comment>
<comment type="caution">
    <text evidence="9">The sequence shown here is derived from an EMBL/GenBank/DDBJ whole genome shotgun (WGS) entry which is preliminary data.</text>
</comment>
<evidence type="ECO:0000259" key="8">
    <source>
        <dbReference type="Pfam" id="PF02897"/>
    </source>
</evidence>
<dbReference type="RefSeq" id="WP_349245282.1">
    <property type="nucleotide sequence ID" value="NZ_JASCXX010000014.1"/>
</dbReference>
<comment type="catalytic activity">
    <reaction evidence="1">
        <text>Hydrolysis of Pro-|-Xaa &gt;&gt; Ala-|-Xaa in oligopeptides.</text>
        <dbReference type="EC" id="3.4.21.26"/>
    </reaction>
</comment>
<dbReference type="InterPro" id="IPR023302">
    <property type="entry name" value="Pept_S9A_N"/>
</dbReference>
<reference evidence="9" key="1">
    <citation type="submission" date="2023-05" db="EMBL/GenBank/DDBJ databases">
        <title>Anaerotaeda fermentans gen. nov., sp. nov., a novel anaerobic planctomycete of the new family within the order Sedimentisphaerales isolated from Taman Peninsula, Russia.</title>
        <authorList>
            <person name="Khomyakova M.A."/>
            <person name="Merkel A.Y."/>
            <person name="Slobodkin A.I."/>
        </authorList>
    </citation>
    <scope>NUCLEOTIDE SEQUENCE</scope>
    <source>
        <strain evidence="9">M17dextr</strain>
    </source>
</reference>
<dbReference type="InterPro" id="IPR001375">
    <property type="entry name" value="Peptidase_S9_cat"/>
</dbReference>
<feature type="domain" description="Peptidase S9A N-terminal" evidence="8">
    <location>
        <begin position="34"/>
        <end position="435"/>
    </location>
</feature>
<evidence type="ECO:0000259" key="7">
    <source>
        <dbReference type="Pfam" id="PF00326"/>
    </source>
</evidence>
<dbReference type="PRINTS" id="PR00862">
    <property type="entry name" value="PROLIGOPTASE"/>
</dbReference>
<dbReference type="InterPro" id="IPR002471">
    <property type="entry name" value="Pept_S9_AS"/>
</dbReference>
<dbReference type="InterPro" id="IPR002470">
    <property type="entry name" value="Peptidase_S9A"/>
</dbReference>
<dbReference type="EMBL" id="JASCXX010000014">
    <property type="protein sequence ID" value="MDI6449872.1"/>
    <property type="molecule type" value="Genomic_DNA"/>
</dbReference>
<sequence length="712" mass="80020">MNKRNTSATMIGALIVALCTGCHPRSTARRPVYPQTRKDAVVDTYHGVEVADPYRWLEDADSAETQAWVAKQNKLTERFLARTGARPRIRSRLESLMNYPRCSAPSKQGGRYFFWKNDGLQNQSVLYVHETLDDAGKVVINPNLLSADGTVAVTTAAVSWDGRKLAYGLSRGGSDEREVQIRQIDSGRDFDELLQWCRFTTIAWHPDGSGFFYSRYPDPDTVAPEDRMNYNRVYWHRIGTPQSADTLVYERPDDKELSFAPVVTEDGEHLVLYIQHGTDPRNRVYYRPIDGDSPFIRLLDEGDARYDFLGSLGPIFYFLTDRDAPKGRIVAIDTDRPEPAHWQTVVPEGDDVIDYAGWIDNHLVVVYMHHVHHQLKVFHLDGQYIRDIALPSLGTVAGLSGKQDDPEMFFTFTSFLYPSTSFRYDLGSDELSIVHRPEIDFDLAGYETKQVFCTSKDGTHVPMFLTHRKGLALDGSHPTLLYGYGGFNINIKPGFSTSTLAWLEAGGVYAQANMRGGSEYGEDWHRAGMLDKKQNVFDDFIAAAEWLIENNYTRPEKLAIRGGSNGGLLVAACMLQRPDVYGAVVCQVPVIDMLRYHKFTVGRYWIPEYGNAEASREEFDYLYAYSPLHNVEAGAGYPPILITSADTDDRVVPLHAKKFAATLQEKAAADNPILLRVETKAGHGGGKPVSKAIEEQADIYAFLFETLGMRND</sequence>
<evidence type="ECO:0000256" key="2">
    <source>
        <dbReference type="ARBA" id="ARBA00005228"/>
    </source>
</evidence>
<dbReference type="GO" id="GO:0070012">
    <property type="term" value="F:oligopeptidase activity"/>
    <property type="evidence" value="ECO:0007669"/>
    <property type="project" value="TreeGrafter"/>
</dbReference>
<evidence type="ECO:0000313" key="10">
    <source>
        <dbReference type="Proteomes" id="UP001431776"/>
    </source>
</evidence>
<keyword evidence="6" id="KW-0720">Serine protease</keyword>
<keyword evidence="10" id="KW-1185">Reference proteome</keyword>
<keyword evidence="5" id="KW-0378">Hydrolase</keyword>
<dbReference type="PANTHER" id="PTHR42881">
    <property type="entry name" value="PROLYL ENDOPEPTIDASE"/>
    <property type="match status" value="1"/>
</dbReference>
<dbReference type="GO" id="GO:0005829">
    <property type="term" value="C:cytosol"/>
    <property type="evidence" value="ECO:0007669"/>
    <property type="project" value="TreeGrafter"/>
</dbReference>
<dbReference type="SUPFAM" id="SSF50993">
    <property type="entry name" value="Peptidase/esterase 'gauge' domain"/>
    <property type="match status" value="1"/>
</dbReference>
<dbReference type="Gene3D" id="2.130.10.120">
    <property type="entry name" value="Prolyl oligopeptidase, N-terminal domain"/>
    <property type="match status" value="1"/>
</dbReference>
<name>A0AAW6TW49_9BACT</name>
<evidence type="ECO:0000256" key="4">
    <source>
        <dbReference type="ARBA" id="ARBA00022670"/>
    </source>
</evidence>
<evidence type="ECO:0000256" key="6">
    <source>
        <dbReference type="ARBA" id="ARBA00022825"/>
    </source>
</evidence>
<dbReference type="AlphaFoldDB" id="A0AAW6TW49"/>
<evidence type="ECO:0000313" key="9">
    <source>
        <dbReference type="EMBL" id="MDI6449872.1"/>
    </source>
</evidence>
<proteinExistence type="inferred from homology"/>
<evidence type="ECO:0000256" key="3">
    <source>
        <dbReference type="ARBA" id="ARBA00011897"/>
    </source>
</evidence>
<dbReference type="GO" id="GO:0004252">
    <property type="term" value="F:serine-type endopeptidase activity"/>
    <property type="evidence" value="ECO:0007669"/>
    <property type="project" value="UniProtKB-EC"/>
</dbReference>
<accession>A0AAW6TW49</accession>
<gene>
    <name evidence="9" type="ORF">QJ522_12510</name>
</gene>
<dbReference type="SUPFAM" id="SSF53474">
    <property type="entry name" value="alpha/beta-Hydrolases"/>
    <property type="match status" value="1"/>
</dbReference>
<protein>
    <recommendedName>
        <fullName evidence="3">prolyl oligopeptidase</fullName>
        <ecNumber evidence="3">3.4.21.26</ecNumber>
    </recommendedName>
</protein>
<organism evidence="9 10">
    <name type="scientific">Anaerobaca lacustris</name>
    <dbReference type="NCBI Taxonomy" id="3044600"/>
    <lineage>
        <taxon>Bacteria</taxon>
        <taxon>Pseudomonadati</taxon>
        <taxon>Planctomycetota</taxon>
        <taxon>Phycisphaerae</taxon>
        <taxon>Sedimentisphaerales</taxon>
        <taxon>Anaerobacaceae</taxon>
        <taxon>Anaerobaca</taxon>
    </lineage>
</organism>
<keyword evidence="4" id="KW-0645">Protease</keyword>
<dbReference type="Pfam" id="PF02897">
    <property type="entry name" value="Peptidase_S9_N"/>
    <property type="match status" value="1"/>
</dbReference>
<dbReference type="FunFam" id="3.40.50.1820:FF:000005">
    <property type="entry name" value="Prolyl endopeptidase"/>
    <property type="match status" value="1"/>
</dbReference>
<dbReference type="GO" id="GO:0006508">
    <property type="term" value="P:proteolysis"/>
    <property type="evidence" value="ECO:0007669"/>
    <property type="project" value="UniProtKB-KW"/>
</dbReference>
<dbReference type="Pfam" id="PF00326">
    <property type="entry name" value="Peptidase_S9"/>
    <property type="match status" value="1"/>
</dbReference>
<dbReference type="InterPro" id="IPR029058">
    <property type="entry name" value="AB_hydrolase_fold"/>
</dbReference>
<dbReference type="Proteomes" id="UP001431776">
    <property type="component" value="Unassembled WGS sequence"/>
</dbReference>
<dbReference type="Gene3D" id="3.40.50.1820">
    <property type="entry name" value="alpha/beta hydrolase"/>
    <property type="match status" value="1"/>
</dbReference>
<feature type="domain" description="Peptidase S9 prolyl oligopeptidase catalytic" evidence="7">
    <location>
        <begin position="495"/>
        <end position="709"/>
    </location>
</feature>